<organism evidence="3 4">
    <name type="scientific">Thalictrum thalictroides</name>
    <name type="common">Rue-anemone</name>
    <name type="synonym">Anemone thalictroides</name>
    <dbReference type="NCBI Taxonomy" id="46969"/>
    <lineage>
        <taxon>Eukaryota</taxon>
        <taxon>Viridiplantae</taxon>
        <taxon>Streptophyta</taxon>
        <taxon>Embryophyta</taxon>
        <taxon>Tracheophyta</taxon>
        <taxon>Spermatophyta</taxon>
        <taxon>Magnoliopsida</taxon>
        <taxon>Ranunculales</taxon>
        <taxon>Ranunculaceae</taxon>
        <taxon>Thalictroideae</taxon>
        <taxon>Thalictrum</taxon>
    </lineage>
</organism>
<dbReference type="PANTHER" id="PTHR46328:SF35">
    <property type="entry name" value="PROTEIN FAR1-RELATED SEQUENCE 5-LIKE"/>
    <property type="match status" value="1"/>
</dbReference>
<protein>
    <recommendedName>
        <fullName evidence="2">FAR1 domain-containing protein</fullName>
    </recommendedName>
</protein>
<evidence type="ECO:0000259" key="2">
    <source>
        <dbReference type="Pfam" id="PF03101"/>
    </source>
</evidence>
<dbReference type="Proteomes" id="UP000554482">
    <property type="component" value="Unassembled WGS sequence"/>
</dbReference>
<keyword evidence="4" id="KW-1185">Reference proteome</keyword>
<dbReference type="PANTHER" id="PTHR46328">
    <property type="entry name" value="FAR-RED IMPAIRED RESPONSIVE (FAR1) FAMILY PROTEIN-RELATED"/>
    <property type="match status" value="1"/>
</dbReference>
<dbReference type="InterPro" id="IPR004330">
    <property type="entry name" value="FAR1_DNA_bnd_dom"/>
</dbReference>
<dbReference type="AlphaFoldDB" id="A0A7J6WJV7"/>
<dbReference type="EMBL" id="JABWDY010015575">
    <property type="protein sequence ID" value="KAF5196745.1"/>
    <property type="molecule type" value="Genomic_DNA"/>
</dbReference>
<dbReference type="Pfam" id="PF03101">
    <property type="entry name" value="FAR1"/>
    <property type="match status" value="1"/>
</dbReference>
<sequence length="350" mass="39536">MENEASQFEDSSDKQIDEDAKIEDIISIDGDREKSIHEEKIRELELGMVFDSVGELFDYYVKYGNEKGFPVKRRSSKKGDDGEVRWVIFACSRSGKTESTPKKAFKWHHLTKTGCKAKINAALMPDGKWRVTSIVLDHNHELTPGKLRSQKKNRTMGPHVKQKLEVKDQATIVPKKNNDSDEHKNERFGRMCNAFLHQVVDLAASNEDKTRLVMQWIKQLSNELNKGEGLCGDNQPTSLPLSQLYTSSTSDDIDSMAKERGSNWSPSADHVILWRSLKPNTDIGFDFPFHVQNCCYSLSSISGTPHLVDIKDLKPKPCVPASLHVGFVFVGTALVRPYAARILVYSVRLK</sequence>
<gene>
    <name evidence="3" type="ORF">FRX31_013678</name>
</gene>
<evidence type="ECO:0000256" key="1">
    <source>
        <dbReference type="SAM" id="MobiDB-lite"/>
    </source>
</evidence>
<feature type="domain" description="FAR1" evidence="2">
    <location>
        <begin position="58"/>
        <end position="144"/>
    </location>
</feature>
<evidence type="ECO:0000313" key="4">
    <source>
        <dbReference type="Proteomes" id="UP000554482"/>
    </source>
</evidence>
<evidence type="ECO:0000313" key="3">
    <source>
        <dbReference type="EMBL" id="KAF5196745.1"/>
    </source>
</evidence>
<dbReference type="OrthoDB" id="747268at2759"/>
<accession>A0A7J6WJV7</accession>
<proteinExistence type="predicted"/>
<name>A0A7J6WJV7_THATH</name>
<feature type="compositionally biased region" description="Basic and acidic residues" evidence="1">
    <location>
        <begin position="11"/>
        <end position="20"/>
    </location>
</feature>
<comment type="caution">
    <text evidence="3">The sequence shown here is derived from an EMBL/GenBank/DDBJ whole genome shotgun (WGS) entry which is preliminary data.</text>
</comment>
<feature type="region of interest" description="Disordered" evidence="1">
    <location>
        <begin position="1"/>
        <end position="20"/>
    </location>
</feature>
<reference evidence="3 4" key="1">
    <citation type="submission" date="2020-06" db="EMBL/GenBank/DDBJ databases">
        <title>Transcriptomic and genomic resources for Thalictrum thalictroides and T. hernandezii: Facilitating candidate gene discovery in an emerging model plant lineage.</title>
        <authorList>
            <person name="Arias T."/>
            <person name="Riano-Pachon D.M."/>
            <person name="Di Stilio V.S."/>
        </authorList>
    </citation>
    <scope>NUCLEOTIDE SEQUENCE [LARGE SCALE GENOMIC DNA]</scope>
    <source>
        <strain evidence="4">cv. WT478/WT964</strain>
        <tissue evidence="3">Leaves</tissue>
    </source>
</reference>